<dbReference type="RefSeq" id="WP_011448304.1">
    <property type="nucleotide sequence ID" value="NC_007796.1"/>
</dbReference>
<feature type="domain" description="Flavodoxin-like" evidence="1">
    <location>
        <begin position="2"/>
        <end position="102"/>
    </location>
</feature>
<dbReference type="KEGG" id="mhu:Mhun_1284"/>
<dbReference type="PROSITE" id="PS00201">
    <property type="entry name" value="FLAVODOXIN"/>
    <property type="match status" value="1"/>
</dbReference>
<dbReference type="EMBL" id="CP000254">
    <property type="protein sequence ID" value="ABD41027.1"/>
    <property type="molecule type" value="Genomic_DNA"/>
</dbReference>
<dbReference type="HOGENOM" id="CLU_068890_1_2_2"/>
<dbReference type="PANTHER" id="PTHR39201:SF1">
    <property type="entry name" value="FLAVODOXIN-LIKE DOMAIN-CONTAINING PROTEIN"/>
    <property type="match status" value="1"/>
</dbReference>
<dbReference type="Gene3D" id="3.40.50.360">
    <property type="match status" value="1"/>
</dbReference>
<organism evidence="2 3">
    <name type="scientific">Methanospirillum hungatei JF-1 (strain ATCC 27890 / DSM 864 / NBRC 100397 / JF-1)</name>
    <dbReference type="NCBI Taxonomy" id="323259"/>
    <lineage>
        <taxon>Archaea</taxon>
        <taxon>Methanobacteriati</taxon>
        <taxon>Methanobacteriota</taxon>
        <taxon>Stenosarchaea group</taxon>
        <taxon>Methanomicrobia</taxon>
        <taxon>Methanomicrobiales</taxon>
        <taxon>Methanospirillaceae</taxon>
        <taxon>Methanospirillum</taxon>
    </lineage>
</organism>
<dbReference type="AlphaFoldDB" id="Q2FKR5"/>
<dbReference type="Pfam" id="PF12682">
    <property type="entry name" value="Flavodoxin_4"/>
    <property type="match status" value="1"/>
</dbReference>
<evidence type="ECO:0000313" key="3">
    <source>
        <dbReference type="Proteomes" id="UP000001941"/>
    </source>
</evidence>
<dbReference type="SUPFAM" id="SSF52218">
    <property type="entry name" value="Flavoproteins"/>
    <property type="match status" value="1"/>
</dbReference>
<name>Q2FKR5_METHJ</name>
<gene>
    <name evidence="2" type="ordered locus">Mhun_1284</name>
</gene>
<dbReference type="GO" id="GO:0009055">
    <property type="term" value="F:electron transfer activity"/>
    <property type="evidence" value="ECO:0007669"/>
    <property type="project" value="InterPro"/>
</dbReference>
<evidence type="ECO:0000259" key="1">
    <source>
        <dbReference type="Pfam" id="PF12682"/>
    </source>
</evidence>
<dbReference type="InterPro" id="IPR029039">
    <property type="entry name" value="Flavoprotein-like_sf"/>
</dbReference>
<dbReference type="InterPro" id="IPR001226">
    <property type="entry name" value="Flavodoxin_CS"/>
</dbReference>
<dbReference type="PANTHER" id="PTHR39201">
    <property type="entry name" value="EXPORTED PROTEIN-RELATED"/>
    <property type="match status" value="1"/>
</dbReference>
<sequence length="163" mass="17536">MKSIIIYHSHSGVTRRVAEKIGEELSGDPIEVTPEKEYSSLMVVPKGCFRAMKGLADKVRPEKIDVTGYDMVIIASPVWAGKPTPVINGAIESLTGCQGKKSYGILTCKSAQSGNEALVPFIARMKEKGLVISNTAVLDRNTSTDNAAIDTIVADIKSAWNNL</sequence>
<protein>
    <recommendedName>
        <fullName evidence="1">Flavodoxin-like domain-containing protein</fullName>
    </recommendedName>
</protein>
<dbReference type="GO" id="GO:0010181">
    <property type="term" value="F:FMN binding"/>
    <property type="evidence" value="ECO:0007669"/>
    <property type="project" value="InterPro"/>
</dbReference>
<accession>Q2FKR5</accession>
<dbReference type="InterPro" id="IPR008254">
    <property type="entry name" value="Flavodoxin/NO_synth"/>
</dbReference>
<dbReference type="InParanoid" id="Q2FKR5"/>
<dbReference type="GeneID" id="25393490"/>
<dbReference type="eggNOG" id="arCOG00519">
    <property type="taxonomic scope" value="Archaea"/>
</dbReference>
<proteinExistence type="predicted"/>
<dbReference type="Proteomes" id="UP000001941">
    <property type="component" value="Chromosome"/>
</dbReference>
<evidence type="ECO:0000313" key="2">
    <source>
        <dbReference type="EMBL" id="ABD41027.1"/>
    </source>
</evidence>
<keyword evidence="3" id="KW-1185">Reference proteome</keyword>
<dbReference type="EnsemblBacteria" id="ABD41027">
    <property type="protein sequence ID" value="ABD41027"/>
    <property type="gene ID" value="Mhun_1284"/>
</dbReference>
<reference evidence="3" key="1">
    <citation type="journal article" date="2016" name="Stand. Genomic Sci.">
        <title>Complete genome sequence of Methanospirillum hungatei type strain JF1.</title>
        <authorList>
            <person name="Gunsalus R.P."/>
            <person name="Cook L.E."/>
            <person name="Crable B."/>
            <person name="Rohlin L."/>
            <person name="McDonald E."/>
            <person name="Mouttaki H."/>
            <person name="Sieber J.R."/>
            <person name="Poweleit N."/>
            <person name="Zhou H."/>
            <person name="Lapidus A.L."/>
            <person name="Daligault H.E."/>
            <person name="Land M."/>
            <person name="Gilna P."/>
            <person name="Ivanova N."/>
            <person name="Kyrpides N."/>
            <person name="Culley D.E."/>
            <person name="McInerney M.J."/>
        </authorList>
    </citation>
    <scope>NUCLEOTIDE SEQUENCE [LARGE SCALE GENOMIC DNA]</scope>
    <source>
        <strain evidence="3">ATCC 27890 / DSM 864 / NBRC 100397 / JF-1</strain>
    </source>
</reference>
<dbReference type="OrthoDB" id="73155at2157"/>
<dbReference type="STRING" id="323259.Mhun_1284"/>